<keyword evidence="7" id="KW-0479">Metal-binding</keyword>
<dbReference type="PANTHER" id="PTHR22926">
    <property type="entry name" value="PHOSPHO-N-ACETYLMURAMOYL-PENTAPEPTIDE-TRANSFERASE"/>
    <property type="match status" value="1"/>
</dbReference>
<dbReference type="GO" id="GO:0009103">
    <property type="term" value="P:lipopolysaccharide biosynthetic process"/>
    <property type="evidence" value="ECO:0007669"/>
    <property type="project" value="TreeGrafter"/>
</dbReference>
<keyword evidence="6 8" id="KW-0472">Membrane</keyword>
<dbReference type="GO" id="GO:0046872">
    <property type="term" value="F:metal ion binding"/>
    <property type="evidence" value="ECO:0007669"/>
    <property type="project" value="UniProtKB-KW"/>
</dbReference>
<dbReference type="GO" id="GO:0071555">
    <property type="term" value="P:cell wall organization"/>
    <property type="evidence" value="ECO:0007669"/>
    <property type="project" value="TreeGrafter"/>
</dbReference>
<feature type="transmembrane region" description="Helical" evidence="8">
    <location>
        <begin position="245"/>
        <end position="264"/>
    </location>
</feature>
<comment type="subcellular location">
    <subcellularLocation>
        <location evidence="1">Cell membrane</location>
        <topology evidence="1">Multi-pass membrane protein</topology>
    </subcellularLocation>
</comment>
<feature type="transmembrane region" description="Helical" evidence="8">
    <location>
        <begin position="165"/>
        <end position="183"/>
    </location>
</feature>
<feature type="transmembrane region" description="Helical" evidence="8">
    <location>
        <begin position="139"/>
        <end position="158"/>
    </location>
</feature>
<feature type="transmembrane region" description="Helical" evidence="8">
    <location>
        <begin position="108"/>
        <end position="127"/>
    </location>
</feature>
<keyword evidence="5 8" id="KW-1133">Transmembrane helix</keyword>
<evidence type="ECO:0000256" key="1">
    <source>
        <dbReference type="ARBA" id="ARBA00004651"/>
    </source>
</evidence>
<dbReference type="CDD" id="cd06854">
    <property type="entry name" value="GT_WbpL_WbcO_like"/>
    <property type="match status" value="1"/>
</dbReference>
<evidence type="ECO:0000313" key="9">
    <source>
        <dbReference type="EMBL" id="HCO23883.1"/>
    </source>
</evidence>
<evidence type="ECO:0000256" key="5">
    <source>
        <dbReference type="ARBA" id="ARBA00022989"/>
    </source>
</evidence>
<evidence type="ECO:0000256" key="2">
    <source>
        <dbReference type="ARBA" id="ARBA00022475"/>
    </source>
</evidence>
<comment type="cofactor">
    <cofactor evidence="7">
        <name>Mg(2+)</name>
        <dbReference type="ChEBI" id="CHEBI:18420"/>
    </cofactor>
</comment>
<proteinExistence type="predicted"/>
<evidence type="ECO:0000256" key="3">
    <source>
        <dbReference type="ARBA" id="ARBA00022679"/>
    </source>
</evidence>
<dbReference type="Proteomes" id="UP000263642">
    <property type="component" value="Unassembled WGS sequence"/>
</dbReference>
<comment type="caution">
    <text evidence="9">The sequence shown here is derived from an EMBL/GenBank/DDBJ whole genome shotgun (WGS) entry which is preliminary data.</text>
</comment>
<dbReference type="PANTHER" id="PTHR22926:SF3">
    <property type="entry name" value="UNDECAPRENYL-PHOSPHATE ALPHA-N-ACETYLGLUCOSAMINYL 1-PHOSPHATE TRANSFERASE"/>
    <property type="match status" value="1"/>
</dbReference>
<evidence type="ECO:0000256" key="8">
    <source>
        <dbReference type="SAM" id="Phobius"/>
    </source>
</evidence>
<dbReference type="EMBL" id="DQAY01000073">
    <property type="protein sequence ID" value="HCO23883.1"/>
    <property type="molecule type" value="Genomic_DNA"/>
</dbReference>
<evidence type="ECO:0000256" key="7">
    <source>
        <dbReference type="PIRSR" id="PIRSR600715-1"/>
    </source>
</evidence>
<evidence type="ECO:0000256" key="4">
    <source>
        <dbReference type="ARBA" id="ARBA00022692"/>
    </source>
</evidence>
<feature type="transmembrane region" description="Helical" evidence="8">
    <location>
        <begin position="52"/>
        <end position="72"/>
    </location>
</feature>
<dbReference type="GO" id="GO:0016780">
    <property type="term" value="F:phosphotransferase activity, for other substituted phosphate groups"/>
    <property type="evidence" value="ECO:0007669"/>
    <property type="project" value="InterPro"/>
</dbReference>
<dbReference type="GO" id="GO:0044038">
    <property type="term" value="P:cell wall macromolecule biosynthetic process"/>
    <property type="evidence" value="ECO:0007669"/>
    <property type="project" value="TreeGrafter"/>
</dbReference>
<evidence type="ECO:0000313" key="10">
    <source>
        <dbReference type="Proteomes" id="UP000263642"/>
    </source>
</evidence>
<dbReference type="InterPro" id="IPR000715">
    <property type="entry name" value="Glycosyl_transferase_4"/>
</dbReference>
<sequence>MMFGNLMVPCLIAVGVFLVSLICTCVMLKLAPLLGLVKSPTSRCSHVMPTPRGGGVSFVVSSLIAFLFLYVSGSLSGAAIPVILCGGTLIAALGFWDDLYNVPVRYRLVAQAAIIAASVYALTPLPALEFWGWKLDATLVTWGIVTVALIWWLNLFNFMDGIDGLAGGEATSILVAATLLISFKVDSFATTEQSLMLLLTVSLLGFMAFNWPPAKIFMGDAGSTYLGFTVGILALSSLNSGLLNLWIWLILPGVFWVDATFTLLRRMMRRDCWYQAHQCHAYQRLSRFLEATQVGTWARHRAHRRVSLGTLCINVFWLFPLSVIALYWPAWGMLTVAAAWSPLILLAVSCGAGKPGNIEPHQQKHSKNIELQEGVSLET</sequence>
<feature type="transmembrane region" description="Helical" evidence="8">
    <location>
        <begin position="6"/>
        <end position="31"/>
    </location>
</feature>
<dbReference type="Pfam" id="PF00953">
    <property type="entry name" value="Glycos_transf_4"/>
    <property type="match status" value="1"/>
</dbReference>
<protein>
    <submittedName>
        <fullName evidence="9">Glycosyl transferase family 4</fullName>
    </submittedName>
</protein>
<keyword evidence="4 8" id="KW-0812">Transmembrane</keyword>
<accession>A0A3D3R4X9</accession>
<name>A0A3D3R4X9_9PLAN</name>
<keyword evidence="7" id="KW-0460">Magnesium</keyword>
<evidence type="ECO:0000256" key="6">
    <source>
        <dbReference type="ARBA" id="ARBA00023136"/>
    </source>
</evidence>
<keyword evidence="2" id="KW-1003">Cell membrane</keyword>
<organism evidence="9 10">
    <name type="scientific">Gimesia maris</name>
    <dbReference type="NCBI Taxonomy" id="122"/>
    <lineage>
        <taxon>Bacteria</taxon>
        <taxon>Pseudomonadati</taxon>
        <taxon>Planctomycetota</taxon>
        <taxon>Planctomycetia</taxon>
        <taxon>Planctomycetales</taxon>
        <taxon>Planctomycetaceae</taxon>
        <taxon>Gimesia</taxon>
    </lineage>
</organism>
<feature type="transmembrane region" description="Helical" evidence="8">
    <location>
        <begin position="306"/>
        <end position="328"/>
    </location>
</feature>
<feature type="transmembrane region" description="Helical" evidence="8">
    <location>
        <begin position="195"/>
        <end position="211"/>
    </location>
</feature>
<dbReference type="GO" id="GO:0005886">
    <property type="term" value="C:plasma membrane"/>
    <property type="evidence" value="ECO:0007669"/>
    <property type="project" value="UniProtKB-SubCell"/>
</dbReference>
<feature type="binding site" evidence="7">
    <location>
        <position position="220"/>
    </location>
    <ligand>
        <name>Mg(2+)</name>
        <dbReference type="ChEBI" id="CHEBI:18420"/>
    </ligand>
</feature>
<keyword evidence="3 9" id="KW-0808">Transferase</keyword>
<gene>
    <name evidence="9" type="ORF">DIT97_12835</name>
</gene>
<reference evidence="9 10" key="1">
    <citation type="journal article" date="2018" name="Nat. Biotechnol.">
        <title>A standardized bacterial taxonomy based on genome phylogeny substantially revises the tree of life.</title>
        <authorList>
            <person name="Parks D.H."/>
            <person name="Chuvochina M."/>
            <person name="Waite D.W."/>
            <person name="Rinke C."/>
            <person name="Skarshewski A."/>
            <person name="Chaumeil P.A."/>
            <person name="Hugenholtz P."/>
        </authorList>
    </citation>
    <scope>NUCLEOTIDE SEQUENCE [LARGE SCALE GENOMIC DNA]</scope>
    <source>
        <strain evidence="9">UBA9375</strain>
    </source>
</reference>
<dbReference type="AlphaFoldDB" id="A0A3D3R4X9"/>
<feature type="binding site" evidence="7">
    <location>
        <position position="157"/>
    </location>
    <ligand>
        <name>Mg(2+)</name>
        <dbReference type="ChEBI" id="CHEBI:18420"/>
    </ligand>
</feature>
<feature type="transmembrane region" description="Helical" evidence="8">
    <location>
        <begin position="78"/>
        <end position="96"/>
    </location>
</feature>